<gene>
    <name evidence="9" type="primary">phrB</name>
    <name evidence="9" type="ORF">TRIHO_38100</name>
</gene>
<organism evidence="9 10">
    <name type="scientific">Tritonibacter horizontis</name>
    <dbReference type="NCBI Taxonomy" id="1768241"/>
    <lineage>
        <taxon>Bacteria</taxon>
        <taxon>Pseudomonadati</taxon>
        <taxon>Pseudomonadota</taxon>
        <taxon>Alphaproteobacteria</taxon>
        <taxon>Rhodobacterales</taxon>
        <taxon>Paracoccaceae</taxon>
        <taxon>Tritonibacter</taxon>
    </lineage>
</organism>
<feature type="site" description="Electron transfer via tryptophanyl radical" evidence="6">
    <location>
        <position position="359"/>
    </location>
</feature>
<dbReference type="PANTHER" id="PTHR11455:SF9">
    <property type="entry name" value="CRYPTOCHROME CIRCADIAN CLOCK 5 ISOFORM X1"/>
    <property type="match status" value="1"/>
</dbReference>
<accession>A0A132BSM9</accession>
<comment type="cofactor">
    <cofactor evidence="5">
        <name>FAD</name>
        <dbReference type="ChEBI" id="CHEBI:57692"/>
    </cofactor>
    <text evidence="5">Binds 1 FAD per subunit.</text>
</comment>
<comment type="similarity">
    <text evidence="7">Belongs to the DNA photolyase family.</text>
</comment>
<feature type="site" description="Electron transfer via tryptophanyl radical" evidence="6">
    <location>
        <position position="382"/>
    </location>
</feature>
<dbReference type="PATRIC" id="fig|1768241.3.peg.3975"/>
<dbReference type="InterPro" id="IPR036134">
    <property type="entry name" value="Crypto/Photolyase_FAD-like_sf"/>
</dbReference>
<keyword evidence="4 7" id="KW-0157">Chromophore</keyword>
<comment type="caution">
    <text evidence="9">The sequence shown here is derived from an EMBL/GenBank/DDBJ whole genome shotgun (WGS) entry which is preliminary data.</text>
</comment>
<dbReference type="InterPro" id="IPR002081">
    <property type="entry name" value="Cryptochrome/DNA_photolyase_1"/>
</dbReference>
<keyword evidence="9" id="KW-0456">Lyase</keyword>
<dbReference type="EMBL" id="LPUY01000098">
    <property type="protein sequence ID" value="KUP91363.1"/>
    <property type="molecule type" value="Genomic_DNA"/>
</dbReference>
<keyword evidence="10" id="KW-1185">Reference proteome</keyword>
<dbReference type="SUPFAM" id="SSF48173">
    <property type="entry name" value="Cryptochrome/photolyase FAD-binding domain"/>
    <property type="match status" value="1"/>
</dbReference>
<dbReference type="InterPro" id="IPR006050">
    <property type="entry name" value="DNA_photolyase_N"/>
</dbReference>
<evidence type="ECO:0000259" key="8">
    <source>
        <dbReference type="PROSITE" id="PS51645"/>
    </source>
</evidence>
<dbReference type="GO" id="GO:0071949">
    <property type="term" value="F:FAD binding"/>
    <property type="evidence" value="ECO:0007669"/>
    <property type="project" value="TreeGrafter"/>
</dbReference>
<evidence type="ECO:0000313" key="9">
    <source>
        <dbReference type="EMBL" id="KUP91363.1"/>
    </source>
</evidence>
<dbReference type="GO" id="GO:0003904">
    <property type="term" value="F:deoxyribodipyrimidine photo-lyase activity"/>
    <property type="evidence" value="ECO:0007669"/>
    <property type="project" value="UniProtKB-EC"/>
</dbReference>
<dbReference type="Gene3D" id="1.25.40.80">
    <property type="match status" value="1"/>
</dbReference>
<evidence type="ECO:0000256" key="4">
    <source>
        <dbReference type="ARBA" id="ARBA00022991"/>
    </source>
</evidence>
<evidence type="ECO:0000256" key="3">
    <source>
        <dbReference type="ARBA" id="ARBA00022827"/>
    </source>
</evidence>
<dbReference type="InterPro" id="IPR014729">
    <property type="entry name" value="Rossmann-like_a/b/a_fold"/>
</dbReference>
<dbReference type="Pfam" id="PF03441">
    <property type="entry name" value="FAD_binding_7"/>
    <property type="match status" value="1"/>
</dbReference>
<dbReference type="InterPro" id="IPR036155">
    <property type="entry name" value="Crypto/Photolyase_N_sf"/>
</dbReference>
<keyword evidence="2 5" id="KW-0285">Flavoprotein</keyword>
<evidence type="ECO:0000256" key="5">
    <source>
        <dbReference type="PIRSR" id="PIRSR602081-1"/>
    </source>
</evidence>
<proteinExistence type="inferred from homology"/>
<feature type="binding site" evidence="5">
    <location>
        <position position="224"/>
    </location>
    <ligand>
        <name>FAD</name>
        <dbReference type="ChEBI" id="CHEBI:57692"/>
    </ligand>
</feature>
<dbReference type="EC" id="4.1.99.3" evidence="9"/>
<dbReference type="InterPro" id="IPR018394">
    <property type="entry name" value="DNA_photolyase_1_CS_C"/>
</dbReference>
<dbReference type="GO" id="GO:0003677">
    <property type="term" value="F:DNA binding"/>
    <property type="evidence" value="ECO:0007669"/>
    <property type="project" value="TreeGrafter"/>
</dbReference>
<protein>
    <submittedName>
        <fullName evidence="9">Deoxyribodipyrimidine photo-lyase</fullName>
        <ecNumber evidence="9">4.1.99.3</ecNumber>
    </submittedName>
</protein>
<dbReference type="InterPro" id="IPR005101">
    <property type="entry name" value="Cryptochr/Photolyase_FAD-bd"/>
</dbReference>
<evidence type="ECO:0000256" key="1">
    <source>
        <dbReference type="ARBA" id="ARBA00001932"/>
    </source>
</evidence>
<dbReference type="PROSITE" id="PS00691">
    <property type="entry name" value="DNA_PHOTOLYASES_1_2"/>
    <property type="match status" value="1"/>
</dbReference>
<dbReference type="Pfam" id="PF00875">
    <property type="entry name" value="DNA_photolyase"/>
    <property type="match status" value="1"/>
</dbReference>
<feature type="binding site" evidence="5">
    <location>
        <position position="271"/>
    </location>
    <ligand>
        <name>FAD</name>
        <dbReference type="ChEBI" id="CHEBI:57692"/>
    </ligand>
</feature>
<evidence type="ECO:0000256" key="2">
    <source>
        <dbReference type="ARBA" id="ARBA00022630"/>
    </source>
</evidence>
<dbReference type="PROSITE" id="PS51645">
    <property type="entry name" value="PHR_CRY_ALPHA_BETA"/>
    <property type="match status" value="1"/>
</dbReference>
<dbReference type="RefSeq" id="WP_068247451.1">
    <property type="nucleotide sequence ID" value="NZ_LPUY01000098.1"/>
</dbReference>
<dbReference type="PANTHER" id="PTHR11455">
    <property type="entry name" value="CRYPTOCHROME"/>
    <property type="match status" value="1"/>
</dbReference>
<dbReference type="AlphaFoldDB" id="A0A132BSM9"/>
<comment type="cofactor">
    <cofactor evidence="1">
        <name>(6R)-5,10-methylene-5,6,7,8-tetrahydrofolate</name>
        <dbReference type="ChEBI" id="CHEBI:15636"/>
    </cofactor>
</comment>
<feature type="domain" description="Photolyase/cryptochrome alpha/beta" evidence="8">
    <location>
        <begin position="5"/>
        <end position="131"/>
    </location>
</feature>
<dbReference type="Gene3D" id="1.10.579.10">
    <property type="entry name" value="DNA Cyclobutane Dipyrimidine Photolyase, subunit A, domain 3"/>
    <property type="match status" value="1"/>
</dbReference>
<evidence type="ECO:0000313" key="10">
    <source>
        <dbReference type="Proteomes" id="UP000068382"/>
    </source>
</evidence>
<feature type="binding site" evidence="5">
    <location>
        <begin position="372"/>
        <end position="374"/>
    </location>
    <ligand>
        <name>FAD</name>
        <dbReference type="ChEBI" id="CHEBI:57692"/>
    </ligand>
</feature>
<dbReference type="PRINTS" id="PR00147">
    <property type="entry name" value="DNAPHOTLYASE"/>
</dbReference>
<dbReference type="GO" id="GO:0009416">
    <property type="term" value="P:response to light stimulus"/>
    <property type="evidence" value="ECO:0007669"/>
    <property type="project" value="TreeGrafter"/>
</dbReference>
<dbReference type="GO" id="GO:0006950">
    <property type="term" value="P:response to stress"/>
    <property type="evidence" value="ECO:0007669"/>
    <property type="project" value="UniProtKB-ARBA"/>
</dbReference>
<evidence type="ECO:0000256" key="7">
    <source>
        <dbReference type="RuleBase" id="RU004182"/>
    </source>
</evidence>
<evidence type="ECO:0000256" key="6">
    <source>
        <dbReference type="PIRSR" id="PIRSR602081-2"/>
    </source>
</evidence>
<dbReference type="GO" id="GO:0006139">
    <property type="term" value="P:nucleobase-containing compound metabolic process"/>
    <property type="evidence" value="ECO:0007669"/>
    <property type="project" value="UniProtKB-ARBA"/>
</dbReference>
<name>A0A132BSM9_9RHOB</name>
<sequence length="474" mass="52960">MTDTRPVIWWIRRDLRLRDNPALSAAVATGAPVIPLYIHDPLDEALGAAPKFRLGLGLARFATTLKGVGSRLILRRGDALEVLEQVLSETGAARVIWSRAYDPQAISRDTQIKERLKALDIEAKSTGGHLLFEPWTVATKAGGAFKVYTPFWKAVRDRSVAPLSDRPASLRAPAAWPQSAELETFAMDAAMHRGADIVAQHCRVGEDLALDQLDLFLEERAATYKTDRDFPARAATSELSENLAWGEISPHRLWHRGLAAQDAGTPGAEHFLKEVVWREFAYHLMFQSPGILTRNWRPEWDAFAWDETGGQALSRWQKGQTGYDFVDAAMRELYVTGKMHNRARMITASFLTKHLMLHWKLGLNWFADCLVDWDPAANALGWQWVAGSGPDAAPFFRIFNPDGQRDKFDPKGSYVRQWLAEGQAAPPQTALDFFAAAPQSWGLSASANRCEPMIGLKEGRERALLAYENRKSAQ</sequence>
<dbReference type="SUPFAM" id="SSF52425">
    <property type="entry name" value="Cryptochrome/photolyase, N-terminal domain"/>
    <property type="match status" value="1"/>
</dbReference>
<keyword evidence="3 5" id="KW-0274">FAD</keyword>
<dbReference type="OrthoDB" id="9772484at2"/>
<reference evidence="9 10" key="1">
    <citation type="submission" date="2015-12" db="EMBL/GenBank/DDBJ databases">
        <title>Genome sequence of the marine Rhodobacteraceae strain O3.65, Candidatus Tritonibacter horizontis.</title>
        <authorList>
            <person name="Poehlein A."/>
            <person name="Giebel H.A."/>
            <person name="Voget S."/>
            <person name="Brinkhoff T."/>
        </authorList>
    </citation>
    <scope>NUCLEOTIDE SEQUENCE [LARGE SCALE GENOMIC DNA]</scope>
    <source>
        <strain evidence="9 10">O3.65</strain>
    </source>
</reference>
<dbReference type="Gene3D" id="3.40.50.620">
    <property type="entry name" value="HUPs"/>
    <property type="match status" value="1"/>
</dbReference>
<feature type="site" description="Electron transfer via tryptophanyl radical" evidence="6">
    <location>
        <position position="305"/>
    </location>
</feature>
<dbReference type="Proteomes" id="UP000068382">
    <property type="component" value="Unassembled WGS sequence"/>
</dbReference>
<feature type="binding site" evidence="5">
    <location>
        <begin position="236"/>
        <end position="240"/>
    </location>
    <ligand>
        <name>FAD</name>
        <dbReference type="ChEBI" id="CHEBI:57692"/>
    </ligand>
</feature>